<dbReference type="InterPro" id="IPR036249">
    <property type="entry name" value="Thioredoxin-like_sf"/>
</dbReference>
<dbReference type="Gene3D" id="3.40.30.10">
    <property type="entry name" value="Glutaredoxin"/>
    <property type="match status" value="1"/>
</dbReference>
<gene>
    <name evidence="5" type="primary">grxC</name>
    <name evidence="5" type="ORF">tloyanaT_28910</name>
</gene>
<evidence type="ECO:0000256" key="2">
    <source>
        <dbReference type="ARBA" id="ARBA00023157"/>
    </source>
</evidence>
<dbReference type="InterPro" id="IPR014025">
    <property type="entry name" value="Glutaredoxin_subgr"/>
</dbReference>
<dbReference type="PANTHER" id="PTHR45694">
    <property type="entry name" value="GLUTAREDOXIN 2"/>
    <property type="match status" value="1"/>
</dbReference>
<comment type="similarity">
    <text evidence="1">Belongs to the glutaredoxin family.</text>
</comment>
<evidence type="ECO:0000256" key="3">
    <source>
        <dbReference type="ARBA" id="ARBA00023284"/>
    </source>
</evidence>
<comment type="caution">
    <text evidence="5">The sequence shown here is derived from an EMBL/GenBank/DDBJ whole genome shotgun (WGS) entry which is preliminary data.</text>
</comment>
<dbReference type="Pfam" id="PF00462">
    <property type="entry name" value="Glutaredoxin"/>
    <property type="match status" value="1"/>
</dbReference>
<evidence type="ECO:0000313" key="6">
    <source>
        <dbReference type="Proteomes" id="UP001157134"/>
    </source>
</evidence>
<proteinExistence type="inferred from homology"/>
<dbReference type="InterPro" id="IPR011767">
    <property type="entry name" value="GLR_AS"/>
</dbReference>
<keyword evidence="6" id="KW-1185">Reference proteome</keyword>
<dbReference type="PROSITE" id="PS00195">
    <property type="entry name" value="GLUTAREDOXIN_1"/>
    <property type="match status" value="1"/>
</dbReference>
<keyword evidence="2" id="KW-1015">Disulfide bond</keyword>
<sequence length="82" mass="9323">MPKIKVYSKGYCPYCSATKQIMDKLGWQYQEIDVSTNKAALKEMIVLSARRTVPQIFIDDQHIGGYDDFRAYLKSVNNASVA</sequence>
<keyword evidence="3" id="KW-0676">Redox-active center</keyword>
<reference evidence="5 6" key="1">
    <citation type="submission" date="2023-03" db="EMBL/GenBank/DDBJ databases">
        <title>Thalassotalea loyana LMG 22536T draft genome sequence.</title>
        <authorList>
            <person name="Sawabe T."/>
        </authorList>
    </citation>
    <scope>NUCLEOTIDE SEQUENCE [LARGE SCALE GENOMIC DNA]</scope>
    <source>
        <strain evidence="5 6">LMG 22536</strain>
    </source>
</reference>
<evidence type="ECO:0000313" key="5">
    <source>
        <dbReference type="EMBL" id="GLX86638.1"/>
    </source>
</evidence>
<dbReference type="InterPro" id="IPR002109">
    <property type="entry name" value="Glutaredoxin"/>
</dbReference>
<name>A0ABQ6HEW6_9GAMM</name>
<feature type="domain" description="Glutaredoxin" evidence="4">
    <location>
        <begin position="4"/>
        <end position="63"/>
    </location>
</feature>
<evidence type="ECO:0000256" key="1">
    <source>
        <dbReference type="ARBA" id="ARBA00007787"/>
    </source>
</evidence>
<dbReference type="PROSITE" id="PS51354">
    <property type="entry name" value="GLUTAREDOXIN_2"/>
    <property type="match status" value="1"/>
</dbReference>
<dbReference type="Proteomes" id="UP001157134">
    <property type="component" value="Unassembled WGS sequence"/>
</dbReference>
<dbReference type="SUPFAM" id="SSF52833">
    <property type="entry name" value="Thioredoxin-like"/>
    <property type="match status" value="1"/>
</dbReference>
<dbReference type="RefSeq" id="WP_284299865.1">
    <property type="nucleotide sequence ID" value="NZ_BSSV01000007.1"/>
</dbReference>
<dbReference type="PRINTS" id="PR00160">
    <property type="entry name" value="GLUTAREDOXIN"/>
</dbReference>
<dbReference type="EMBL" id="BSSV01000007">
    <property type="protein sequence ID" value="GLX86638.1"/>
    <property type="molecule type" value="Genomic_DNA"/>
</dbReference>
<dbReference type="PANTHER" id="PTHR45694:SF18">
    <property type="entry name" value="GLUTAREDOXIN-1-RELATED"/>
    <property type="match status" value="1"/>
</dbReference>
<accession>A0ABQ6HEW6</accession>
<organism evidence="5 6">
    <name type="scientific">Thalassotalea loyana</name>
    <dbReference type="NCBI Taxonomy" id="280483"/>
    <lineage>
        <taxon>Bacteria</taxon>
        <taxon>Pseudomonadati</taxon>
        <taxon>Pseudomonadota</taxon>
        <taxon>Gammaproteobacteria</taxon>
        <taxon>Alteromonadales</taxon>
        <taxon>Colwelliaceae</taxon>
        <taxon>Thalassotalea</taxon>
    </lineage>
</organism>
<evidence type="ECO:0000259" key="4">
    <source>
        <dbReference type="Pfam" id="PF00462"/>
    </source>
</evidence>
<protein>
    <submittedName>
        <fullName evidence="5">Glutaredoxin 3</fullName>
    </submittedName>
</protein>